<dbReference type="FunFam" id="3.30.420.10:FF:000198">
    <property type="entry name" value="Protein RRP6-like 2"/>
    <property type="match status" value="1"/>
</dbReference>
<dbReference type="FunCoup" id="A0A1D6JP11">
    <property type="interactions" value="773"/>
</dbReference>
<feature type="region of interest" description="Disordered" evidence="1">
    <location>
        <begin position="930"/>
        <end position="959"/>
    </location>
</feature>
<dbReference type="PROSITE" id="PS00018">
    <property type="entry name" value="EF_HAND_1"/>
    <property type="match status" value="1"/>
</dbReference>
<dbReference type="SUPFAM" id="SSF53098">
    <property type="entry name" value="Ribonuclease H-like"/>
    <property type="match status" value="1"/>
</dbReference>
<dbReference type="InterPro" id="IPR049559">
    <property type="entry name" value="Rrp6p-like_exo"/>
</dbReference>
<feature type="compositionally biased region" description="Basic and acidic residues" evidence="1">
    <location>
        <begin position="1"/>
        <end position="15"/>
    </location>
</feature>
<dbReference type="Pfam" id="PF01612">
    <property type="entry name" value="DNA_pol_A_exo1"/>
    <property type="match status" value="1"/>
</dbReference>
<dbReference type="InParanoid" id="A0A1D6JP11"/>
<dbReference type="InterPro" id="IPR002562">
    <property type="entry name" value="3'-5'_exonuclease_dom"/>
</dbReference>
<feature type="region of interest" description="Disordered" evidence="1">
    <location>
        <begin position="1"/>
        <end position="86"/>
    </location>
</feature>
<dbReference type="InterPro" id="IPR036397">
    <property type="entry name" value="RNaseH_sf"/>
</dbReference>
<dbReference type="GO" id="GO:0000467">
    <property type="term" value="P:exonucleolytic trimming to generate mature 3'-end of 5.8S rRNA from tricistronic rRNA transcript (SSU-rRNA, 5.8S rRNA, LSU-rRNA)"/>
    <property type="evidence" value="ECO:0007669"/>
    <property type="project" value="InterPro"/>
</dbReference>
<accession>A0A1D6JP11</accession>
<dbReference type="IntAct" id="A0A1D6JP11">
    <property type="interactions" value="3"/>
</dbReference>
<dbReference type="InterPro" id="IPR018247">
    <property type="entry name" value="EF_Hand_1_Ca_BS"/>
</dbReference>
<evidence type="ECO:0000313" key="2">
    <source>
        <dbReference type="EMBL" id="ONL93762.1"/>
    </source>
</evidence>
<organism evidence="2">
    <name type="scientific">Zea mays</name>
    <name type="common">Maize</name>
    <dbReference type="NCBI Taxonomy" id="4577"/>
    <lineage>
        <taxon>Eukaryota</taxon>
        <taxon>Viridiplantae</taxon>
        <taxon>Streptophyta</taxon>
        <taxon>Embryophyta</taxon>
        <taxon>Tracheophyta</taxon>
        <taxon>Spermatophyta</taxon>
        <taxon>Magnoliopsida</taxon>
        <taxon>Liliopsida</taxon>
        <taxon>Poales</taxon>
        <taxon>Poaceae</taxon>
        <taxon>PACMAD clade</taxon>
        <taxon>Panicoideae</taxon>
        <taxon>Andropogonodae</taxon>
        <taxon>Andropogoneae</taxon>
        <taxon>Tripsacinae</taxon>
        <taxon>Zea</taxon>
    </lineage>
</organism>
<dbReference type="PANTHER" id="PTHR12124:SF67">
    <property type="entry name" value="3'-5' EXONUCLEASE FAMILY PROTEIN, EXPRESSED"/>
    <property type="match status" value="1"/>
</dbReference>
<name>A0A1D6JP11_MAIZE</name>
<dbReference type="SMART" id="SM00474">
    <property type="entry name" value="35EXOc"/>
    <property type="match status" value="1"/>
</dbReference>
<dbReference type="ExpressionAtlas" id="A0A1D6JP11">
    <property type="expression patterns" value="baseline and differential"/>
</dbReference>
<dbReference type="GO" id="GO:0003676">
    <property type="term" value="F:nucleic acid binding"/>
    <property type="evidence" value="ECO:0007669"/>
    <property type="project" value="InterPro"/>
</dbReference>
<evidence type="ECO:0000256" key="1">
    <source>
        <dbReference type="SAM" id="MobiDB-lite"/>
    </source>
</evidence>
<dbReference type="EMBL" id="CM007647">
    <property type="protein sequence ID" value="ONL93762.1"/>
    <property type="molecule type" value="Genomic_DNA"/>
</dbReference>
<dbReference type="PANTHER" id="PTHR12124">
    <property type="entry name" value="POLYMYOSITIS/SCLERODERMA AUTOANTIGEN-RELATED"/>
    <property type="match status" value="1"/>
</dbReference>
<reference evidence="2" key="1">
    <citation type="submission" date="2015-12" db="EMBL/GenBank/DDBJ databases">
        <title>Update maize B73 reference genome by single molecule sequencing technologies.</title>
        <authorList>
            <consortium name="Maize Genome Sequencing Project"/>
            <person name="Ware D."/>
        </authorList>
    </citation>
    <scope>NUCLEOTIDE SEQUENCE [LARGE SCALE GENOMIC DNA]</scope>
    <source>
        <tissue evidence="2">Seedling</tissue>
    </source>
</reference>
<protein>
    <submittedName>
        <fullName evidence="2">Protein RRP6-like 2</fullName>
    </submittedName>
</protein>
<dbReference type="CDD" id="cd06147">
    <property type="entry name" value="Rrp6p_like_exo"/>
    <property type="match status" value="1"/>
</dbReference>
<proteinExistence type="predicted"/>
<dbReference type="AlphaFoldDB" id="A0A1D6JP11"/>
<dbReference type="InterPro" id="IPR012337">
    <property type="entry name" value="RNaseH-like_sf"/>
</dbReference>
<dbReference type="Gene3D" id="3.30.420.10">
    <property type="entry name" value="Ribonuclease H-like superfamily/Ribonuclease H"/>
    <property type="match status" value="1"/>
</dbReference>
<gene>
    <name evidence="2" type="ORF">ZEAMMB73_Zm00001d027726</name>
</gene>
<dbReference type="GO" id="GO:0000175">
    <property type="term" value="F:3'-5'-RNA exonuclease activity"/>
    <property type="evidence" value="ECO:0007669"/>
    <property type="project" value="InterPro"/>
</dbReference>
<sequence length="959" mass="107776">MDEPEKVRGREDAASGREAGGAEEAGDGFQLVIHGKKKKRAASGQDCGTAGSGSGAGAGPVRALTREKGAAPAPGAKAKVPFHDPSIPRPQDVYKIRVDNYKPFEHVWLERSEDGTRRVHPLENLPVEQFVDRNVPDREPVKPADLEDTPFTLVQDHKGLTELAKKLKSVTEFAVDLEHNQYRSFQGLTCLMQISTRTEDFIVDTLKLRIYIGLYLQEPFKDPTKRKVMHGADRDIMWLQRDFHIYVCNLFDTGQASRVLQMERNSLEHLLLHFCGVTAKKEYQNADWRSRPLPDEMIKYAREDTHYLLYIYDLMRQRLQRESTFENDLLLEVHKRSNEICLQFYEKELLTDTSYLHIYGLQEHELDARQLAVVAMPTDVGHLKRIVKSKYPYVESNLELIAYTVWNALEYSYAFEGIAEQLKKERLEQVALKSGQTSDEVTPLDADIDRSNFDSSDQSANVNVASGSRAGFMSEAALISSIHLEDKTQTMSSVKTSQTLLGQIRPVNKDVLSNNIHQQAIQDLSLTLKALKGNLASGGESNEQHAFTRGFSILFTLLDMFGFNLQDTPRLEELVNFPEVRMKISGVKIVVAPWNSQATAKARLHTAWIRAENVPEEIQNYQAICELGSTIGAVEEIDVEALETKDIVRFKVNVKSVSMIPSVIEIGIKPFLYDIFFKVESLDEERWNDDTVCLGKRATIESLQLDDNITENLMKKVKSEKGKGMADHMLTGILEDNSFKGGKSGNAQKVSKDGEKGIEGYSEEKVDFDGSGDDLLSSHELEDLVKEANIEMSASQEIAGVDNTDPGMSKELQAAKIKKGKGKMIELVEGTRKSSRLETNGDIKVTEKVISRADFAFMPRLLSAAVQFQAGINVENFRSSVFPSRQLSGEVKPFYPNPGMHSENVWIQTTQTNETMKLCNTTYYRQLPGHSTESINQRSTGSFQSSVRRQSFPPSSYKK</sequence>
<dbReference type="InterPro" id="IPR045092">
    <property type="entry name" value="Rrp6-like"/>
</dbReference>
<feature type="compositionally biased region" description="Low complexity" evidence="1">
    <location>
        <begin position="70"/>
        <end position="79"/>
    </location>
</feature>
<dbReference type="STRING" id="4577.A0A1D6JP11"/>
<dbReference type="SMR" id="A0A1D6JP11"/>